<dbReference type="AlphaFoldDB" id="A0A495WIY4"/>
<keyword evidence="3" id="KW-0808">Transferase</keyword>
<reference evidence="13 14" key="1">
    <citation type="submission" date="2018-10" db="EMBL/GenBank/DDBJ databases">
        <title>Genomic Encyclopedia of Archaeal and Bacterial Type Strains, Phase II (KMG-II): from individual species to whole genera.</title>
        <authorList>
            <person name="Goeker M."/>
        </authorList>
    </citation>
    <scope>NUCLEOTIDE SEQUENCE [LARGE SCALE GENOMIC DNA]</scope>
    <source>
        <strain evidence="13 14">NSB1</strain>
    </source>
</reference>
<evidence type="ECO:0000256" key="4">
    <source>
        <dbReference type="ARBA" id="ARBA00022723"/>
    </source>
</evidence>
<evidence type="ECO:0000256" key="11">
    <source>
        <dbReference type="ARBA" id="ARBA00023264"/>
    </source>
</evidence>
<keyword evidence="7" id="KW-0067">ATP-binding</keyword>
<keyword evidence="9" id="KW-0443">Lipid metabolism</keyword>
<evidence type="ECO:0000259" key="12">
    <source>
        <dbReference type="PROSITE" id="PS50146"/>
    </source>
</evidence>
<dbReference type="PANTHER" id="PTHR12358">
    <property type="entry name" value="SPHINGOSINE KINASE"/>
    <property type="match status" value="1"/>
</dbReference>
<evidence type="ECO:0000256" key="9">
    <source>
        <dbReference type="ARBA" id="ARBA00023098"/>
    </source>
</evidence>
<comment type="cofactor">
    <cofactor evidence="1">
        <name>Mg(2+)</name>
        <dbReference type="ChEBI" id="CHEBI:18420"/>
    </cofactor>
</comment>
<evidence type="ECO:0000256" key="10">
    <source>
        <dbReference type="ARBA" id="ARBA00023209"/>
    </source>
</evidence>
<evidence type="ECO:0000313" key="13">
    <source>
        <dbReference type="EMBL" id="RKT61339.1"/>
    </source>
</evidence>
<dbReference type="Gene3D" id="3.40.50.10330">
    <property type="entry name" value="Probable inorganic polyphosphate/atp-NAD kinase, domain 1"/>
    <property type="match status" value="1"/>
</dbReference>
<dbReference type="InterPro" id="IPR016064">
    <property type="entry name" value="NAD/diacylglycerol_kinase_sf"/>
</dbReference>
<dbReference type="Proteomes" id="UP000269493">
    <property type="component" value="Unassembled WGS sequence"/>
</dbReference>
<evidence type="ECO:0000256" key="3">
    <source>
        <dbReference type="ARBA" id="ARBA00022679"/>
    </source>
</evidence>
<keyword evidence="5" id="KW-0547">Nucleotide-binding</keyword>
<dbReference type="Pfam" id="PF00781">
    <property type="entry name" value="DAGK_cat"/>
    <property type="match status" value="1"/>
</dbReference>
<dbReference type="SMART" id="SM00046">
    <property type="entry name" value="DAGKc"/>
    <property type="match status" value="1"/>
</dbReference>
<protein>
    <submittedName>
        <fullName evidence="13">YegS/Rv2252/BmrU family lipid kinase</fullName>
    </submittedName>
</protein>
<keyword evidence="6 13" id="KW-0418">Kinase</keyword>
<evidence type="ECO:0000256" key="2">
    <source>
        <dbReference type="ARBA" id="ARBA00022516"/>
    </source>
</evidence>
<keyword evidence="10" id="KW-0594">Phospholipid biosynthesis</keyword>
<dbReference type="GO" id="GO:0046872">
    <property type="term" value="F:metal ion binding"/>
    <property type="evidence" value="ECO:0007669"/>
    <property type="project" value="UniProtKB-KW"/>
</dbReference>
<dbReference type="GO" id="GO:0005524">
    <property type="term" value="F:ATP binding"/>
    <property type="evidence" value="ECO:0007669"/>
    <property type="project" value="UniProtKB-KW"/>
</dbReference>
<gene>
    <name evidence="13" type="ORF">BC742_0385</name>
</gene>
<dbReference type="InterPro" id="IPR017438">
    <property type="entry name" value="ATP-NAD_kinase_N"/>
</dbReference>
<dbReference type="GO" id="GO:0005886">
    <property type="term" value="C:plasma membrane"/>
    <property type="evidence" value="ECO:0007669"/>
    <property type="project" value="TreeGrafter"/>
</dbReference>
<evidence type="ECO:0000256" key="1">
    <source>
        <dbReference type="ARBA" id="ARBA00001946"/>
    </source>
</evidence>
<name>A0A495WIY4_9BACT</name>
<dbReference type="PANTHER" id="PTHR12358:SF106">
    <property type="entry name" value="LIPID KINASE YEGS"/>
    <property type="match status" value="1"/>
</dbReference>
<dbReference type="InterPro" id="IPR050187">
    <property type="entry name" value="Lipid_Phosphate_FormReg"/>
</dbReference>
<evidence type="ECO:0000256" key="8">
    <source>
        <dbReference type="ARBA" id="ARBA00022842"/>
    </source>
</evidence>
<sequence length="322" mass="35471">MGTRKRLLAIINPISGTHSKVNIPETIKATLDDSIFDIQIKFTEYAGHATILTKEAVAEKTDYVLSVGGDGTCNEIAKALIHSDTALGIIPIGSGNGLARHLGIPIDVVRALKIVNENRTVALDYCKANDKVFFCTCGVGFDAWVSMKFAEDKHRGGLTYLRKAVTEYMKYKTETYRLESKDGSVKEKAFLIACGNASQYGNNAYIAPRANMQDGKLDVTIIRPFTPFDIGPLAVQLFTKLIDRNSNIKTFETESISIIREKPGIMHIDGEPIMMDARIDVSCIPGGLKALVPEENNKKSLIEPIQSVFWDVVDTIKTELNI</sequence>
<dbReference type="InterPro" id="IPR005218">
    <property type="entry name" value="Diacylglycerol/lipid_kinase"/>
</dbReference>
<evidence type="ECO:0000256" key="5">
    <source>
        <dbReference type="ARBA" id="ARBA00022741"/>
    </source>
</evidence>
<evidence type="ECO:0000256" key="6">
    <source>
        <dbReference type="ARBA" id="ARBA00022777"/>
    </source>
</evidence>
<dbReference type="InterPro" id="IPR001206">
    <property type="entry name" value="Diacylglycerol_kinase_cat_dom"/>
</dbReference>
<dbReference type="GeneID" id="92927539"/>
<dbReference type="GO" id="GO:0016301">
    <property type="term" value="F:kinase activity"/>
    <property type="evidence" value="ECO:0007669"/>
    <property type="project" value="UniProtKB-KW"/>
</dbReference>
<dbReference type="Gene3D" id="2.60.200.40">
    <property type="match status" value="1"/>
</dbReference>
<keyword evidence="4" id="KW-0479">Metal-binding</keyword>
<keyword evidence="8" id="KW-0460">Magnesium</keyword>
<keyword evidence="11" id="KW-1208">Phospholipid metabolism</keyword>
<dbReference type="RefSeq" id="WP_022391174.1">
    <property type="nucleotide sequence ID" value="NZ_KI440785.1"/>
</dbReference>
<keyword evidence="14" id="KW-1185">Reference proteome</keyword>
<dbReference type="Pfam" id="PF19279">
    <property type="entry name" value="YegS_C"/>
    <property type="match status" value="1"/>
</dbReference>
<dbReference type="SUPFAM" id="SSF111331">
    <property type="entry name" value="NAD kinase/diacylglycerol kinase-like"/>
    <property type="match status" value="1"/>
</dbReference>
<evidence type="ECO:0000313" key="14">
    <source>
        <dbReference type="Proteomes" id="UP000269493"/>
    </source>
</evidence>
<keyword evidence="2" id="KW-0444">Lipid biosynthesis</keyword>
<dbReference type="InterPro" id="IPR045540">
    <property type="entry name" value="YegS/DAGK_C"/>
</dbReference>
<dbReference type="EMBL" id="RBXN01000001">
    <property type="protein sequence ID" value="RKT61339.1"/>
    <property type="molecule type" value="Genomic_DNA"/>
</dbReference>
<dbReference type="GO" id="GO:0008654">
    <property type="term" value="P:phospholipid biosynthetic process"/>
    <property type="evidence" value="ECO:0007669"/>
    <property type="project" value="UniProtKB-KW"/>
</dbReference>
<feature type="domain" description="DAGKc" evidence="12">
    <location>
        <begin position="2"/>
        <end position="132"/>
    </location>
</feature>
<dbReference type="OrthoDB" id="9786026at2"/>
<accession>A0A495WIY4</accession>
<proteinExistence type="predicted"/>
<dbReference type="NCBIfam" id="TIGR00147">
    <property type="entry name" value="YegS/Rv2252/BmrU family lipid kinase"/>
    <property type="match status" value="1"/>
</dbReference>
<organism evidence="13 14">
    <name type="scientific">Coprobacter fastidiosus NSB1 = JCM 33896</name>
    <dbReference type="NCBI Taxonomy" id="1349822"/>
    <lineage>
        <taxon>Bacteria</taxon>
        <taxon>Pseudomonadati</taxon>
        <taxon>Bacteroidota</taxon>
        <taxon>Bacteroidia</taxon>
        <taxon>Bacteroidales</taxon>
        <taxon>Barnesiellaceae</taxon>
        <taxon>Coprobacter</taxon>
    </lineage>
</organism>
<comment type="caution">
    <text evidence="13">The sequence shown here is derived from an EMBL/GenBank/DDBJ whole genome shotgun (WGS) entry which is preliminary data.</text>
</comment>
<evidence type="ECO:0000256" key="7">
    <source>
        <dbReference type="ARBA" id="ARBA00022840"/>
    </source>
</evidence>
<dbReference type="PROSITE" id="PS50146">
    <property type="entry name" value="DAGK"/>
    <property type="match status" value="1"/>
</dbReference>